<evidence type="ECO:0000313" key="2">
    <source>
        <dbReference type="EMBL" id="GLC53012.1"/>
    </source>
</evidence>
<proteinExistence type="predicted"/>
<dbReference type="Proteomes" id="UP001165080">
    <property type="component" value="Unassembled WGS sequence"/>
</dbReference>
<gene>
    <name evidence="2" type="primary">PLEST002367</name>
    <name evidence="2" type="ORF">PLESTB_000698600</name>
</gene>
<feature type="compositionally biased region" description="Acidic residues" evidence="1">
    <location>
        <begin position="513"/>
        <end position="530"/>
    </location>
</feature>
<feature type="compositionally biased region" description="Basic and acidic residues" evidence="1">
    <location>
        <begin position="223"/>
        <end position="232"/>
    </location>
</feature>
<feature type="region of interest" description="Disordered" evidence="1">
    <location>
        <begin position="505"/>
        <end position="559"/>
    </location>
</feature>
<feature type="compositionally biased region" description="Pro residues" evidence="1">
    <location>
        <begin position="1297"/>
        <end position="1316"/>
    </location>
</feature>
<feature type="region of interest" description="Disordered" evidence="1">
    <location>
        <begin position="1030"/>
        <end position="1055"/>
    </location>
</feature>
<protein>
    <submittedName>
        <fullName evidence="2">Uncharacterized protein</fullName>
    </submittedName>
</protein>
<feature type="region of interest" description="Disordered" evidence="1">
    <location>
        <begin position="619"/>
        <end position="648"/>
    </location>
</feature>
<reference evidence="2 3" key="1">
    <citation type="journal article" date="2023" name="Commun. Biol.">
        <title>Reorganization of the ancestral sex-determining regions during the evolution of trioecy in Pleodorina starrii.</title>
        <authorList>
            <person name="Takahashi K."/>
            <person name="Suzuki S."/>
            <person name="Kawai-Toyooka H."/>
            <person name="Yamamoto K."/>
            <person name="Hamaji T."/>
            <person name="Ootsuki R."/>
            <person name="Yamaguchi H."/>
            <person name="Kawachi M."/>
            <person name="Higashiyama T."/>
            <person name="Nozaki H."/>
        </authorList>
    </citation>
    <scope>NUCLEOTIDE SEQUENCE [LARGE SCALE GENOMIC DNA]</scope>
    <source>
        <strain evidence="2 3">NIES-4479</strain>
    </source>
</reference>
<feature type="region of interest" description="Disordered" evidence="1">
    <location>
        <begin position="155"/>
        <end position="417"/>
    </location>
</feature>
<feature type="compositionally biased region" description="Basic and acidic residues" evidence="1">
    <location>
        <begin position="1"/>
        <end position="13"/>
    </location>
</feature>
<feature type="compositionally biased region" description="Gly residues" evidence="1">
    <location>
        <begin position="1405"/>
        <end position="1414"/>
    </location>
</feature>
<feature type="compositionally biased region" description="Gly residues" evidence="1">
    <location>
        <begin position="903"/>
        <end position="916"/>
    </location>
</feature>
<feature type="region of interest" description="Disordered" evidence="1">
    <location>
        <begin position="429"/>
        <end position="454"/>
    </location>
</feature>
<organism evidence="2 3">
    <name type="scientific">Pleodorina starrii</name>
    <dbReference type="NCBI Taxonomy" id="330485"/>
    <lineage>
        <taxon>Eukaryota</taxon>
        <taxon>Viridiplantae</taxon>
        <taxon>Chlorophyta</taxon>
        <taxon>core chlorophytes</taxon>
        <taxon>Chlorophyceae</taxon>
        <taxon>CS clade</taxon>
        <taxon>Chlamydomonadales</taxon>
        <taxon>Volvocaceae</taxon>
        <taxon>Pleodorina</taxon>
    </lineage>
</organism>
<feature type="region of interest" description="Disordered" evidence="1">
    <location>
        <begin position="701"/>
        <end position="723"/>
    </location>
</feature>
<feature type="region of interest" description="Disordered" evidence="1">
    <location>
        <begin position="1280"/>
        <end position="1326"/>
    </location>
</feature>
<feature type="compositionally biased region" description="Low complexity" evidence="1">
    <location>
        <begin position="549"/>
        <end position="559"/>
    </location>
</feature>
<sequence length="1421" mass="145157">MEGRQVSRDDHARAVMALEPSGRETRNQCAAQLRVGSSAGARQAMATGGGRTDCSGSTRRAPLADDAHPFRPLSVAESDDRVPGSGGTPLFGRNRHTIMSALIDVPLSQHGRRGFTSPSHRHTVYVAGAQGAHPQGDSDPSAADAQSCWEAALGYEAPRGNPGSGSQLHGQHLRPHLPSHAQNRRQPPLREPHQGPPRQQREAELQQGLQRLLAGDNGSEGDGLERRQHDTGQQHPQQQQQQWHGELVPMQRPQHRNRKNPQPAPQQRHAAAEAEQRPNRRNQLQEGSTPWSALQDGAAAPSQGVNTASEPLQGAPTADGQPRRQRRGPSGPASYVDGYTVGARGGSQARSKRRRTELEGDGAPDGDEEPPRPRLPPLQLMRDVGRPPGAPAPASLCGSGRVGAGGRGAEAPAPAWQLHAQPPTVFLSAGRRTVPDPDGDAARGGGGDALAVRHPLPGIGTAALATGRSPLAGGHLGDALQHRRPQRYRSMSELILLPEVKLKPQPGISTDADVADEDAREGSDGGEEEGGSAAAAAEPSQGPSDAREGAAGAGEAPPAPVAAATLRAAPRQTHIAVVQKGLNQVKVSIPVARLLFPDALPKMAAGVGYPIELYLAVPQPRPRPPCGARPSRPAETDGGGAGALDEGDGNGAARMLRLQRLEGIQLLGHSIAWALTGLSGMIRALGLANCERVMLTAVPATTPAQRRRRGDGDNGGDESNVAGGGVEEELPVVIISRGSSPPDAAAATASDATGPTLWAHNYSGLLTVPPTLAQRLFPRVAASGREATLPVRAAARLPGETELRTYAGVCLRGLFHRIMLTGLRPALQQLGVCPGESLFLREEPGGRMALVRQKHAAGRWAVISGAAGTEEGLELRSARRGRRARRATDASEAGDAKGNAVKAGGGAGTAGAGDGDAGSFWDVMEDGSGSEGGAEDGRRWVGGVRATCRSKLTLRGAASEDRAAAQSGADDAAAASAAGAAAAEAAVAGGSGGTQAASLRVSASASAAAAALLAMPPFLSPSAAAAGAAAAAQDAASPHPQRRQSGPEVEADVPPLGPAAWTAAAADPAAPQAPEVVEDAADADAACSFEIPLGQIVFLDGRGRGAAGATGAGPPRGAVALGDPHPFVGDITLQQAGSAPDLGPADASAVGDEYDEYDRGYYSGYQEGYCDGYGDGFDAINMASALSGGRSRGNDGPLRAAQDLGWERSPGDEGAPVGSDGRGFAAAASVAAVAPPPRGSGAISVPRFAVVPLGSLASGTAAAPPASAAIRVVQLPSGRPRGRDVISGLAGVQPAPRLSPPPPPQQQQQPPQPQPPQQRSRRLCPALAEAEAWAAELRLREESARVDGLAPAQAAPLYPYRAQLATAAAWRHVAPATASTDAAAAAAPPPPDDLELLLGLWRPPAGGGGGGGGAAPPLRQQ</sequence>
<feature type="region of interest" description="Disordered" evidence="1">
    <location>
        <begin position="874"/>
        <end position="938"/>
    </location>
</feature>
<keyword evidence="3" id="KW-1185">Reference proteome</keyword>
<feature type="region of interest" description="Disordered" evidence="1">
    <location>
        <begin position="1"/>
        <end position="69"/>
    </location>
</feature>
<name>A0A9W6BIW6_9CHLO</name>
<evidence type="ECO:0000313" key="3">
    <source>
        <dbReference type="Proteomes" id="UP001165080"/>
    </source>
</evidence>
<accession>A0A9W6BIW6</accession>
<dbReference type="EMBL" id="BRXU01000007">
    <property type="protein sequence ID" value="GLC53012.1"/>
    <property type="molecule type" value="Genomic_DNA"/>
</dbReference>
<feature type="compositionally biased region" description="Basic and acidic residues" evidence="1">
    <location>
        <begin position="188"/>
        <end position="204"/>
    </location>
</feature>
<comment type="caution">
    <text evidence="2">The sequence shown here is derived from an EMBL/GenBank/DDBJ whole genome shotgun (WGS) entry which is preliminary data.</text>
</comment>
<feature type="region of interest" description="Disordered" evidence="1">
    <location>
        <begin position="1399"/>
        <end position="1421"/>
    </location>
</feature>
<feature type="compositionally biased region" description="Low complexity" evidence="1">
    <location>
        <begin position="233"/>
        <end position="242"/>
    </location>
</feature>
<feature type="compositionally biased region" description="Acidic residues" evidence="1">
    <location>
        <begin position="359"/>
        <end position="368"/>
    </location>
</feature>
<evidence type="ECO:0000256" key="1">
    <source>
        <dbReference type="SAM" id="MobiDB-lite"/>
    </source>
</evidence>
<feature type="region of interest" description="Disordered" evidence="1">
    <location>
        <begin position="1188"/>
        <end position="1219"/>
    </location>
</feature>
<feature type="compositionally biased region" description="Polar residues" evidence="1">
    <location>
        <begin position="281"/>
        <end position="292"/>
    </location>
</feature>